<evidence type="ECO:0000313" key="9">
    <source>
        <dbReference type="RefSeq" id="XP_012926306.1"/>
    </source>
</evidence>
<protein>
    <submittedName>
        <fullName evidence="9">Signal-regulatory protein beta-1</fullName>
    </submittedName>
</protein>
<evidence type="ECO:0000313" key="8">
    <source>
        <dbReference type="Proteomes" id="UP000694906"/>
    </source>
</evidence>
<reference evidence="9" key="1">
    <citation type="submission" date="2025-08" db="UniProtKB">
        <authorList>
            <consortium name="RefSeq"/>
        </authorList>
    </citation>
    <scope>IDENTIFICATION</scope>
</reference>
<evidence type="ECO:0000256" key="5">
    <source>
        <dbReference type="SAM" id="Phobius"/>
    </source>
</evidence>
<feature type="transmembrane region" description="Helical" evidence="5">
    <location>
        <begin position="154"/>
        <end position="176"/>
    </location>
</feature>
<dbReference type="RefSeq" id="XP_012926306.1">
    <property type="nucleotide sequence ID" value="XM_013070852.2"/>
</dbReference>
<dbReference type="InterPro" id="IPR003599">
    <property type="entry name" value="Ig_sub"/>
</dbReference>
<gene>
    <name evidence="9" type="primary">LOC101720849</name>
</gene>
<dbReference type="InterPro" id="IPR036179">
    <property type="entry name" value="Ig-like_dom_sf"/>
</dbReference>
<keyword evidence="4" id="KW-0393">Immunoglobulin domain</keyword>
<keyword evidence="2" id="KW-1015">Disulfide bond</keyword>
<evidence type="ECO:0000256" key="1">
    <source>
        <dbReference type="ARBA" id="ARBA00022729"/>
    </source>
</evidence>
<name>A0AAX6QRB9_HETGA</name>
<dbReference type="KEGG" id="hgl:101720849"/>
<dbReference type="InterPro" id="IPR013783">
    <property type="entry name" value="Ig-like_fold"/>
</dbReference>
<dbReference type="AlphaFoldDB" id="A0AAX6QRB9"/>
<sequence>MMPIPASQLQPPCLVLLLSFLLRLTGAATEKNLQVIQPEKPVLVAARETATLHCTVTSLLPVGPIKWFRGQGQCRELIYNYQRGHFSRITNLSDTTKRDTMDFSIRISNITPADAGTYYCVKFEKTSSGDTEFQSGGGTELSVCKLKQSPTTTFLIPLILSTKMLLLILISAIYIYKKQKT</sequence>
<feature type="chain" id="PRO_5043836752" evidence="6">
    <location>
        <begin position="28"/>
        <end position="181"/>
    </location>
</feature>
<proteinExistence type="predicted"/>
<keyword evidence="8" id="KW-1185">Reference proteome</keyword>
<dbReference type="Gene3D" id="2.60.40.10">
    <property type="entry name" value="Immunoglobulins"/>
    <property type="match status" value="1"/>
</dbReference>
<organism evidence="8 9">
    <name type="scientific">Heterocephalus glaber</name>
    <name type="common">Naked mole rat</name>
    <dbReference type="NCBI Taxonomy" id="10181"/>
    <lineage>
        <taxon>Eukaryota</taxon>
        <taxon>Metazoa</taxon>
        <taxon>Chordata</taxon>
        <taxon>Craniata</taxon>
        <taxon>Vertebrata</taxon>
        <taxon>Euteleostomi</taxon>
        <taxon>Mammalia</taxon>
        <taxon>Eutheria</taxon>
        <taxon>Euarchontoglires</taxon>
        <taxon>Glires</taxon>
        <taxon>Rodentia</taxon>
        <taxon>Hystricomorpha</taxon>
        <taxon>Bathyergidae</taxon>
        <taxon>Heterocephalus</taxon>
    </lineage>
</organism>
<keyword evidence="3" id="KW-0325">Glycoprotein</keyword>
<dbReference type="FunFam" id="2.60.40.10:FF:000295">
    <property type="entry name" value="Tyrosine-protein phosphatase non-receptor type substrate 1"/>
    <property type="match status" value="1"/>
</dbReference>
<evidence type="ECO:0000256" key="3">
    <source>
        <dbReference type="ARBA" id="ARBA00023180"/>
    </source>
</evidence>
<evidence type="ECO:0000259" key="7">
    <source>
        <dbReference type="PROSITE" id="PS50835"/>
    </source>
</evidence>
<evidence type="ECO:0000256" key="2">
    <source>
        <dbReference type="ARBA" id="ARBA00023157"/>
    </source>
</evidence>
<dbReference type="SMART" id="SM00409">
    <property type="entry name" value="IG"/>
    <property type="match status" value="1"/>
</dbReference>
<dbReference type="GeneID" id="101720849"/>
<dbReference type="PANTHER" id="PTHR19971">
    <property type="entry name" value="SIGNAL-REGULATORY PROTEIN BETA"/>
    <property type="match status" value="1"/>
</dbReference>
<accession>A0AAX6QRB9</accession>
<feature type="domain" description="Ig-like" evidence="7">
    <location>
        <begin position="12"/>
        <end position="120"/>
    </location>
</feature>
<dbReference type="Proteomes" id="UP000694906">
    <property type="component" value="Unplaced"/>
</dbReference>
<keyword evidence="1 6" id="KW-0732">Signal</keyword>
<dbReference type="InterPro" id="IPR007110">
    <property type="entry name" value="Ig-like_dom"/>
</dbReference>
<evidence type="ECO:0000256" key="4">
    <source>
        <dbReference type="ARBA" id="ARBA00023319"/>
    </source>
</evidence>
<dbReference type="InterPro" id="IPR051755">
    <property type="entry name" value="Ig-like_CS_Receptor"/>
</dbReference>
<dbReference type="Pfam" id="PF07686">
    <property type="entry name" value="V-set"/>
    <property type="match status" value="1"/>
</dbReference>
<keyword evidence="5" id="KW-0472">Membrane</keyword>
<dbReference type="PROSITE" id="PS50835">
    <property type="entry name" value="IG_LIKE"/>
    <property type="match status" value="1"/>
</dbReference>
<keyword evidence="5" id="KW-1133">Transmembrane helix</keyword>
<evidence type="ECO:0000256" key="6">
    <source>
        <dbReference type="SAM" id="SignalP"/>
    </source>
</evidence>
<dbReference type="InterPro" id="IPR013106">
    <property type="entry name" value="Ig_V-set"/>
</dbReference>
<dbReference type="SUPFAM" id="SSF48726">
    <property type="entry name" value="Immunoglobulin"/>
    <property type="match status" value="1"/>
</dbReference>
<feature type="signal peptide" evidence="6">
    <location>
        <begin position="1"/>
        <end position="27"/>
    </location>
</feature>
<keyword evidence="5" id="KW-0812">Transmembrane</keyword>